<comment type="caution">
    <text evidence="1">The sequence shown here is derived from an EMBL/GenBank/DDBJ whole genome shotgun (WGS) entry which is preliminary data.</text>
</comment>
<proteinExistence type="predicted"/>
<dbReference type="SUPFAM" id="SSF56672">
    <property type="entry name" value="DNA/RNA polymerases"/>
    <property type="match status" value="1"/>
</dbReference>
<dbReference type="PANTHER" id="PTHR31511:SF12">
    <property type="entry name" value="RHO TERMINATION FACTOR N-TERMINAL DOMAIN-CONTAINING PROTEIN"/>
    <property type="match status" value="1"/>
</dbReference>
<accession>A0ABN8MFL0</accession>
<dbReference type="Proteomes" id="UP001159427">
    <property type="component" value="Unassembled WGS sequence"/>
</dbReference>
<organism evidence="1 2">
    <name type="scientific">Porites evermanni</name>
    <dbReference type="NCBI Taxonomy" id="104178"/>
    <lineage>
        <taxon>Eukaryota</taxon>
        <taxon>Metazoa</taxon>
        <taxon>Cnidaria</taxon>
        <taxon>Anthozoa</taxon>
        <taxon>Hexacorallia</taxon>
        <taxon>Scleractinia</taxon>
        <taxon>Fungiina</taxon>
        <taxon>Poritidae</taxon>
        <taxon>Porites</taxon>
    </lineage>
</organism>
<keyword evidence="2" id="KW-1185">Reference proteome</keyword>
<feature type="non-terminal residue" evidence="1">
    <location>
        <position position="1"/>
    </location>
</feature>
<gene>
    <name evidence="1" type="ORF">PEVE_00031115</name>
</gene>
<sequence>VIHTILEKISIYQQNGSGWYFKEVLHLEIHTYVSKYNGETVSVYFEIRFIDSFKFLQTGLANLVRNLQPDDFRNTKTIFKDKTDLLIRKGVYPYDYVSSIDIFSETQLPPKSEFYSKLNDEDITDADYQHALNVWNTFNCKTMCDYHDLYLKSDVLLLADVFQNFRKTCLRHYTLDPAHYYTSPGLAWDACLKETAQELDLLYLIHTDDFYKDISKDIKRKFDTSDYPESHPSGIETGVNKKEIGMFKDEVAGRQITHFVGLRPKLYSFKVEGGGLTKKCKGIKKNVVKRKISFEDYVQCLFSGERKMKSMKIIKSENHDIYSKEVNKIALSNDDNKRSVMADKVNTLALR</sequence>
<evidence type="ECO:0000313" key="1">
    <source>
        <dbReference type="EMBL" id="CAH3027249.1"/>
    </source>
</evidence>
<evidence type="ECO:0008006" key="3">
    <source>
        <dbReference type="Google" id="ProtNLM"/>
    </source>
</evidence>
<evidence type="ECO:0000313" key="2">
    <source>
        <dbReference type="Proteomes" id="UP001159427"/>
    </source>
</evidence>
<dbReference type="InterPro" id="IPR043502">
    <property type="entry name" value="DNA/RNA_pol_sf"/>
</dbReference>
<dbReference type="PANTHER" id="PTHR31511">
    <property type="entry name" value="PROTEIN CBG23764"/>
    <property type="match status" value="1"/>
</dbReference>
<protein>
    <recommendedName>
        <fullName evidence="3">DNA-directed DNA polymerase</fullName>
    </recommendedName>
</protein>
<reference evidence="1 2" key="1">
    <citation type="submission" date="2022-05" db="EMBL/GenBank/DDBJ databases">
        <authorList>
            <consortium name="Genoscope - CEA"/>
            <person name="William W."/>
        </authorList>
    </citation>
    <scope>NUCLEOTIDE SEQUENCE [LARGE SCALE GENOMIC DNA]</scope>
</reference>
<name>A0ABN8MFL0_9CNID</name>
<dbReference type="EMBL" id="CALNXI010000443">
    <property type="protein sequence ID" value="CAH3027249.1"/>
    <property type="molecule type" value="Genomic_DNA"/>
</dbReference>